<proteinExistence type="predicted"/>
<sequence length="60" mass="7020">MNMSDLKKYISNRQQLDPEFSENYEGGYQAFKIGALLKQANYLVAYLGVHIGVYRPYNWL</sequence>
<name>A0A381PBD6_9ZZZZ</name>
<gene>
    <name evidence="1" type="ORF">METZ01_LOCUS15667</name>
</gene>
<accession>A0A381PBD6</accession>
<evidence type="ECO:0000313" key="1">
    <source>
        <dbReference type="EMBL" id="SUZ62813.1"/>
    </source>
</evidence>
<protein>
    <submittedName>
        <fullName evidence="1">Uncharacterized protein</fullName>
    </submittedName>
</protein>
<dbReference type="EMBL" id="UINC01000889">
    <property type="protein sequence ID" value="SUZ62813.1"/>
    <property type="molecule type" value="Genomic_DNA"/>
</dbReference>
<reference evidence="1" key="1">
    <citation type="submission" date="2018-05" db="EMBL/GenBank/DDBJ databases">
        <authorList>
            <person name="Lanie J.A."/>
            <person name="Ng W.-L."/>
            <person name="Kazmierczak K.M."/>
            <person name="Andrzejewski T.M."/>
            <person name="Davidsen T.M."/>
            <person name="Wayne K.J."/>
            <person name="Tettelin H."/>
            <person name="Glass J.I."/>
            <person name="Rusch D."/>
            <person name="Podicherti R."/>
            <person name="Tsui H.-C.T."/>
            <person name="Winkler M.E."/>
        </authorList>
    </citation>
    <scope>NUCLEOTIDE SEQUENCE</scope>
</reference>
<dbReference type="AlphaFoldDB" id="A0A381PBD6"/>
<organism evidence="1">
    <name type="scientific">marine metagenome</name>
    <dbReference type="NCBI Taxonomy" id="408172"/>
    <lineage>
        <taxon>unclassified sequences</taxon>
        <taxon>metagenomes</taxon>
        <taxon>ecological metagenomes</taxon>
    </lineage>
</organism>